<comment type="caution">
    <text evidence="3">The sequence shown here is derived from an EMBL/GenBank/DDBJ whole genome shotgun (WGS) entry which is preliminary data.</text>
</comment>
<accession>A0A2T0H156</accession>
<keyword evidence="1" id="KW-1133">Transmembrane helix</keyword>
<evidence type="ECO:0000259" key="2">
    <source>
        <dbReference type="Pfam" id="PF19803"/>
    </source>
</evidence>
<keyword evidence="4" id="KW-1185">Reference proteome</keyword>
<name>A0A2T0H156_ACTMO</name>
<sequence length="177" mass="19007">MRLVIRLLTVLLGLVLLAAGALLLTEIVLLTMFPDVTTPLPDTSSLEDELSAVSWRSTVVRTGAAVTAVLGLVLLWFSLRAGRGEIRLHDPAEGVTVVTRPRSLARVVGHRVRAEQGVAKATVVARRGAVRVTAVGDGEESEDLEHRLRETARTAVDELPLVSAPKVSVTVRPAKRD</sequence>
<proteinExistence type="predicted"/>
<dbReference type="AlphaFoldDB" id="A0A2T0H156"/>
<dbReference type="EMBL" id="PVSR01000001">
    <property type="protein sequence ID" value="PRW65082.1"/>
    <property type="molecule type" value="Genomic_DNA"/>
</dbReference>
<keyword evidence="1" id="KW-0472">Membrane</keyword>
<organism evidence="3 4">
    <name type="scientific">Actinopolyspora mortivallis</name>
    <dbReference type="NCBI Taxonomy" id="33906"/>
    <lineage>
        <taxon>Bacteria</taxon>
        <taxon>Bacillati</taxon>
        <taxon>Actinomycetota</taxon>
        <taxon>Actinomycetes</taxon>
        <taxon>Actinopolysporales</taxon>
        <taxon>Actinopolysporaceae</taxon>
        <taxon>Actinopolyspora</taxon>
    </lineage>
</organism>
<keyword evidence="1" id="KW-0812">Transmembrane</keyword>
<dbReference type="STRING" id="1050202.GCA_000384035_00986"/>
<dbReference type="Pfam" id="PF19803">
    <property type="entry name" value="DUF6286"/>
    <property type="match status" value="1"/>
</dbReference>
<evidence type="ECO:0000256" key="1">
    <source>
        <dbReference type="SAM" id="Phobius"/>
    </source>
</evidence>
<dbReference type="InParanoid" id="A0A2T0H156"/>
<evidence type="ECO:0000313" key="4">
    <source>
        <dbReference type="Proteomes" id="UP000239352"/>
    </source>
</evidence>
<dbReference type="RefSeq" id="WP_106111956.1">
    <property type="nucleotide sequence ID" value="NZ_PVSR01000001.1"/>
</dbReference>
<evidence type="ECO:0000313" key="3">
    <source>
        <dbReference type="EMBL" id="PRW65082.1"/>
    </source>
</evidence>
<protein>
    <recommendedName>
        <fullName evidence="2">DUF6286 domain-containing protein</fullName>
    </recommendedName>
</protein>
<reference evidence="3 4" key="1">
    <citation type="submission" date="2018-03" db="EMBL/GenBank/DDBJ databases">
        <title>Actinopolyspora mortivallis from Sahara, screening for active biomolecules.</title>
        <authorList>
            <person name="Selama O."/>
            <person name="Wellington E.M.H."/>
            <person name="Hacene H."/>
        </authorList>
    </citation>
    <scope>NUCLEOTIDE SEQUENCE [LARGE SCALE GENOMIC DNA]</scope>
    <source>
        <strain evidence="3 4">M5A</strain>
    </source>
</reference>
<feature type="transmembrane region" description="Helical" evidence="1">
    <location>
        <begin position="59"/>
        <end position="79"/>
    </location>
</feature>
<dbReference type="InterPro" id="IPR046253">
    <property type="entry name" value="DUF6286"/>
</dbReference>
<gene>
    <name evidence="3" type="ORF">CEP50_00655</name>
</gene>
<dbReference type="Proteomes" id="UP000239352">
    <property type="component" value="Unassembled WGS sequence"/>
</dbReference>
<feature type="domain" description="DUF6286" evidence="2">
    <location>
        <begin position="69"/>
        <end position="172"/>
    </location>
</feature>